<organism evidence="2 3">
    <name type="scientific">Hoeflea marina</name>
    <dbReference type="NCBI Taxonomy" id="274592"/>
    <lineage>
        <taxon>Bacteria</taxon>
        <taxon>Pseudomonadati</taxon>
        <taxon>Pseudomonadota</taxon>
        <taxon>Alphaproteobacteria</taxon>
        <taxon>Hyphomicrobiales</taxon>
        <taxon>Rhizobiaceae</taxon>
        <taxon>Hoeflea</taxon>
    </lineage>
</organism>
<dbReference type="AlphaFoldDB" id="A0A317PSZ2"/>
<dbReference type="EMBL" id="QGTR01000001">
    <property type="protein sequence ID" value="PWW04037.1"/>
    <property type="molecule type" value="Genomic_DNA"/>
</dbReference>
<evidence type="ECO:0000313" key="2">
    <source>
        <dbReference type="EMBL" id="PWW04037.1"/>
    </source>
</evidence>
<accession>A0A317PSZ2</accession>
<reference evidence="2 3" key="1">
    <citation type="submission" date="2018-05" db="EMBL/GenBank/DDBJ databases">
        <title>Genomic Encyclopedia of Type Strains, Phase IV (KMG-IV): sequencing the most valuable type-strain genomes for metagenomic binning, comparative biology and taxonomic classification.</title>
        <authorList>
            <person name="Goeker M."/>
        </authorList>
    </citation>
    <scope>NUCLEOTIDE SEQUENCE [LARGE SCALE GENOMIC DNA]</scope>
    <source>
        <strain evidence="2 3">DSM 16791</strain>
    </source>
</reference>
<gene>
    <name evidence="2" type="ORF">DFR52_101727</name>
</gene>
<feature type="transmembrane region" description="Helical" evidence="1">
    <location>
        <begin position="180"/>
        <end position="207"/>
    </location>
</feature>
<evidence type="ECO:0000256" key="1">
    <source>
        <dbReference type="SAM" id="Phobius"/>
    </source>
</evidence>
<dbReference type="Proteomes" id="UP000246352">
    <property type="component" value="Unassembled WGS sequence"/>
</dbReference>
<keyword evidence="1" id="KW-0472">Membrane</keyword>
<keyword evidence="3" id="KW-1185">Reference proteome</keyword>
<keyword evidence="1" id="KW-1133">Transmembrane helix</keyword>
<proteinExistence type="predicted"/>
<evidence type="ECO:0000313" key="3">
    <source>
        <dbReference type="Proteomes" id="UP000246352"/>
    </source>
</evidence>
<dbReference type="RefSeq" id="WP_110030520.1">
    <property type="nucleotide sequence ID" value="NZ_QGTR01000001.1"/>
</dbReference>
<sequence length="231" mass="25186">MSDSSAPYILSLLVAGLGWLINSSVAEFKALNLIEYELTRVEADYKGSRQAYVNIDISNRSYSKALLSGAFTFICVEADRDSCFGHSGGSADKPLDTDLITFQPLEGVGMKSRTRVDGGVSQLSGDARIMPQSAVRYRVMVTRPDQEFLVLLDYPATAVDASALQFREGSSLEGWVVRNYLTILLTGFIIVSVILALWFATAFLAAVGARLRPSPPPAKQAEKHDVHISFT</sequence>
<protein>
    <submittedName>
        <fullName evidence="2">Uncharacterized protein</fullName>
    </submittedName>
</protein>
<name>A0A317PSZ2_9HYPH</name>
<dbReference type="OrthoDB" id="9867349at2"/>
<keyword evidence="1" id="KW-0812">Transmembrane</keyword>
<comment type="caution">
    <text evidence="2">The sequence shown here is derived from an EMBL/GenBank/DDBJ whole genome shotgun (WGS) entry which is preliminary data.</text>
</comment>